<accession>A0A443NCM8</accession>
<dbReference type="EMBL" id="QPKB01000002">
    <property type="protein sequence ID" value="RWR76275.1"/>
    <property type="molecule type" value="Genomic_DNA"/>
</dbReference>
<evidence type="ECO:0000313" key="1">
    <source>
        <dbReference type="EMBL" id="RWR76275.1"/>
    </source>
</evidence>
<keyword evidence="2" id="KW-1185">Reference proteome</keyword>
<name>A0A443NCM8_9MAGN</name>
<reference evidence="1 2" key="1">
    <citation type="journal article" date="2019" name="Nat. Plants">
        <title>Stout camphor tree genome fills gaps in understanding of flowering plant genome evolution.</title>
        <authorList>
            <person name="Chaw S.M."/>
            <person name="Liu Y.C."/>
            <person name="Wu Y.W."/>
            <person name="Wang H.Y."/>
            <person name="Lin C.I."/>
            <person name="Wu C.S."/>
            <person name="Ke H.M."/>
            <person name="Chang L.Y."/>
            <person name="Hsu C.Y."/>
            <person name="Yang H.T."/>
            <person name="Sudianto E."/>
            <person name="Hsu M.H."/>
            <person name="Wu K.P."/>
            <person name="Wang L.N."/>
            <person name="Leebens-Mack J.H."/>
            <person name="Tsai I.J."/>
        </authorList>
    </citation>
    <scope>NUCLEOTIDE SEQUENCE [LARGE SCALE GENOMIC DNA]</scope>
    <source>
        <strain evidence="2">cv. Chaw 1501</strain>
        <tissue evidence="1">Young leaves</tissue>
    </source>
</reference>
<gene>
    <name evidence="1" type="ORF">CKAN_00471100</name>
</gene>
<proteinExistence type="predicted"/>
<organism evidence="1 2">
    <name type="scientific">Cinnamomum micranthum f. kanehirae</name>
    <dbReference type="NCBI Taxonomy" id="337451"/>
    <lineage>
        <taxon>Eukaryota</taxon>
        <taxon>Viridiplantae</taxon>
        <taxon>Streptophyta</taxon>
        <taxon>Embryophyta</taxon>
        <taxon>Tracheophyta</taxon>
        <taxon>Spermatophyta</taxon>
        <taxon>Magnoliopsida</taxon>
        <taxon>Magnoliidae</taxon>
        <taxon>Laurales</taxon>
        <taxon>Lauraceae</taxon>
        <taxon>Cinnamomum</taxon>
    </lineage>
</organism>
<dbReference type="Proteomes" id="UP000283530">
    <property type="component" value="Unassembled WGS sequence"/>
</dbReference>
<protein>
    <submittedName>
        <fullName evidence="1">Putative pentatricopeptide repeat-containing protein</fullName>
    </submittedName>
</protein>
<dbReference type="AlphaFoldDB" id="A0A443NCM8"/>
<evidence type="ECO:0000313" key="2">
    <source>
        <dbReference type="Proteomes" id="UP000283530"/>
    </source>
</evidence>
<sequence length="131" mass="14708">MKQKLIGDKASRARTDLTLRSSARSASSEIHLEEAFKVIGLSTDKNVFDKLPIFSNAKDLHLHFVKNGLYGNMFLSNSLINLYTKIGNVAYLISNYMKLGQPNDTSELFCLIIHFGFVPTHFTFGSVFRAC</sequence>
<comment type="caution">
    <text evidence="1">The sequence shown here is derived from an EMBL/GenBank/DDBJ whole genome shotgun (WGS) entry which is preliminary data.</text>
</comment>
<dbReference type="STRING" id="337451.A0A443NCM8"/>